<name>A0A8S5U4L4_9CAUD</name>
<dbReference type="Pfam" id="PF06854">
    <property type="entry name" value="Phage_Gp15"/>
    <property type="match status" value="1"/>
</dbReference>
<proteinExistence type="predicted"/>
<sequence length="198" mass="23355">MSFLTEKPPESLEVNDGKYPIYADFRTVLRYMEAVEDADETLADIERCLRILYKILPRDIAEAAKQATWFVKCGKKEKKGKPSKKILGINSNEALNFKEDAWLIYSAFRRNDVYGIDLHTIQYLHWWEFIAMLDDIPETVSLHRIMQYRIIDTTNKSLSKEQVAFYKAMQRYYKIQQVEENEELIKALKEGRDPSPYL</sequence>
<evidence type="ECO:0000313" key="1">
    <source>
        <dbReference type="EMBL" id="DAF89342.1"/>
    </source>
</evidence>
<dbReference type="EMBL" id="BK016008">
    <property type="protein sequence ID" value="DAF89342.1"/>
    <property type="molecule type" value="Genomic_DNA"/>
</dbReference>
<protein>
    <recommendedName>
        <fullName evidence="2">Bacteriophage Gp15 protein</fullName>
    </recommendedName>
</protein>
<dbReference type="InterPro" id="IPR009660">
    <property type="entry name" value="Phage_A500_Gp15"/>
</dbReference>
<organism evidence="1">
    <name type="scientific">Siphoviridae sp. ct7BG1</name>
    <dbReference type="NCBI Taxonomy" id="2825349"/>
    <lineage>
        <taxon>Viruses</taxon>
        <taxon>Duplodnaviria</taxon>
        <taxon>Heunggongvirae</taxon>
        <taxon>Uroviricota</taxon>
        <taxon>Caudoviricetes</taxon>
    </lineage>
</organism>
<evidence type="ECO:0008006" key="2">
    <source>
        <dbReference type="Google" id="ProtNLM"/>
    </source>
</evidence>
<reference evidence="1" key="1">
    <citation type="journal article" date="2021" name="Proc. Natl. Acad. Sci. U.S.A.">
        <title>A Catalog of Tens of Thousands of Viruses from Human Metagenomes Reveals Hidden Associations with Chronic Diseases.</title>
        <authorList>
            <person name="Tisza M.J."/>
            <person name="Buck C.B."/>
        </authorList>
    </citation>
    <scope>NUCLEOTIDE SEQUENCE</scope>
    <source>
        <strain evidence="1">Ct7BG1</strain>
    </source>
</reference>
<accession>A0A8S5U4L4</accession>